<proteinExistence type="predicted"/>
<keyword evidence="3" id="KW-1185">Reference proteome</keyword>
<organism evidence="2 3">
    <name type="scientific">Mycena alexandri</name>
    <dbReference type="NCBI Taxonomy" id="1745969"/>
    <lineage>
        <taxon>Eukaryota</taxon>
        <taxon>Fungi</taxon>
        <taxon>Dikarya</taxon>
        <taxon>Basidiomycota</taxon>
        <taxon>Agaricomycotina</taxon>
        <taxon>Agaricomycetes</taxon>
        <taxon>Agaricomycetidae</taxon>
        <taxon>Agaricales</taxon>
        <taxon>Marasmiineae</taxon>
        <taxon>Mycenaceae</taxon>
        <taxon>Mycena</taxon>
    </lineage>
</organism>
<name>A0AAD6SYD9_9AGAR</name>
<dbReference type="EMBL" id="JARJCM010000133">
    <property type="protein sequence ID" value="KAJ7026829.1"/>
    <property type="molecule type" value="Genomic_DNA"/>
</dbReference>
<accession>A0AAD6SYD9</accession>
<feature type="non-terminal residue" evidence="2">
    <location>
        <position position="1"/>
    </location>
</feature>
<evidence type="ECO:0000313" key="3">
    <source>
        <dbReference type="Proteomes" id="UP001218188"/>
    </source>
</evidence>
<protein>
    <submittedName>
        <fullName evidence="2">Uncharacterized protein</fullName>
    </submittedName>
</protein>
<comment type="caution">
    <text evidence="2">The sequence shown here is derived from an EMBL/GenBank/DDBJ whole genome shotgun (WGS) entry which is preliminary data.</text>
</comment>
<dbReference type="Proteomes" id="UP001218188">
    <property type="component" value="Unassembled WGS sequence"/>
</dbReference>
<evidence type="ECO:0000313" key="2">
    <source>
        <dbReference type="EMBL" id="KAJ7036105.1"/>
    </source>
</evidence>
<dbReference type="EMBL" id="JARJCM010000045">
    <property type="protein sequence ID" value="KAJ7036105.1"/>
    <property type="molecule type" value="Genomic_DNA"/>
</dbReference>
<dbReference type="AlphaFoldDB" id="A0AAD6SYD9"/>
<reference evidence="2" key="1">
    <citation type="submission" date="2023-03" db="EMBL/GenBank/DDBJ databases">
        <title>Massive genome expansion in bonnet fungi (Mycena s.s.) driven by repeated elements and novel gene families across ecological guilds.</title>
        <authorList>
            <consortium name="Lawrence Berkeley National Laboratory"/>
            <person name="Harder C.B."/>
            <person name="Miyauchi S."/>
            <person name="Viragh M."/>
            <person name="Kuo A."/>
            <person name="Thoen E."/>
            <person name="Andreopoulos B."/>
            <person name="Lu D."/>
            <person name="Skrede I."/>
            <person name="Drula E."/>
            <person name="Henrissat B."/>
            <person name="Morin E."/>
            <person name="Kohler A."/>
            <person name="Barry K."/>
            <person name="LaButti K."/>
            <person name="Morin E."/>
            <person name="Salamov A."/>
            <person name="Lipzen A."/>
            <person name="Mereny Z."/>
            <person name="Hegedus B."/>
            <person name="Baldrian P."/>
            <person name="Stursova M."/>
            <person name="Weitz H."/>
            <person name="Taylor A."/>
            <person name="Grigoriev I.V."/>
            <person name="Nagy L.G."/>
            <person name="Martin F."/>
            <person name="Kauserud H."/>
        </authorList>
    </citation>
    <scope>NUCLEOTIDE SEQUENCE</scope>
    <source>
        <strain evidence="2">CBHHK200</strain>
    </source>
</reference>
<gene>
    <name evidence="2" type="ORF">C8F04DRAFT_954197</name>
    <name evidence="1" type="ORF">C8F04DRAFT_966002</name>
</gene>
<sequence length="240" mass="27376">GEMEATFMNSTARAANLKAMLADNPDVRLHLSNAIKVYENVSTRDSRGSRLAQMLDPHDTHFDLASTSQWGALSMEERQLLHNYLAWRYGDFDLEIWKASGSIMSQISIGGVRYARTNILKRDQDSYIMFNIPGTNETAPGEILNIFQYWHTTPNNIEIEATYLIVNRFFGNPNLDIPDPYQQYPQLFGYLCPVNPMETRVIEADHVRSHFGLTPIDYNGQKLMHVLPVSRVGFAFQDVV</sequence>
<evidence type="ECO:0000313" key="1">
    <source>
        <dbReference type="EMBL" id="KAJ7026829.1"/>
    </source>
</evidence>